<dbReference type="InterPro" id="IPR014710">
    <property type="entry name" value="RmlC-like_jellyroll"/>
</dbReference>
<comment type="caution">
    <text evidence="5">The sequence shown here is derived from an EMBL/GenBank/DDBJ whole genome shotgun (WGS) entry which is preliminary data.</text>
</comment>
<dbReference type="SUPFAM" id="SSF51182">
    <property type="entry name" value="RmlC-like cupins"/>
    <property type="match status" value="1"/>
</dbReference>
<reference evidence="5 6" key="2">
    <citation type="submission" date="2024-02" db="EMBL/GenBank/DDBJ databases">
        <title>The Genome Sequence of Enterococcus diestrammenae JM9A.</title>
        <authorList>
            <person name="Earl A."/>
            <person name="Manson A."/>
            <person name="Gilmore M."/>
            <person name="Sanders J."/>
            <person name="Shea T."/>
            <person name="Howe W."/>
            <person name="Livny J."/>
            <person name="Cuomo C."/>
            <person name="Neafsey D."/>
            <person name="Birren B."/>
        </authorList>
    </citation>
    <scope>NUCLEOTIDE SEQUENCE [LARGE SCALE GENOMIC DNA]</scope>
    <source>
        <strain evidence="5 6">JM9A</strain>
    </source>
</reference>
<dbReference type="SUPFAM" id="SSF46689">
    <property type="entry name" value="Homeodomain-like"/>
    <property type="match status" value="2"/>
</dbReference>
<dbReference type="InterPro" id="IPR020449">
    <property type="entry name" value="Tscrpt_reg_AraC-type_HTH"/>
</dbReference>
<keyword evidence="2" id="KW-0238">DNA-binding</keyword>
<dbReference type="PROSITE" id="PS00041">
    <property type="entry name" value="HTH_ARAC_FAMILY_1"/>
    <property type="match status" value="1"/>
</dbReference>
<evidence type="ECO:0000259" key="4">
    <source>
        <dbReference type="PROSITE" id="PS01124"/>
    </source>
</evidence>
<dbReference type="Gene3D" id="1.10.10.60">
    <property type="entry name" value="Homeodomain-like"/>
    <property type="match status" value="2"/>
</dbReference>
<dbReference type="PANTHER" id="PTHR43280:SF2">
    <property type="entry name" value="HTH-TYPE TRANSCRIPTIONAL REGULATOR EXSA"/>
    <property type="match status" value="1"/>
</dbReference>
<name>A0ABV0EZP0_9ENTE</name>
<keyword evidence="1" id="KW-0805">Transcription regulation</keyword>
<sequence length="307" mass="35387">MNKQTAVNSILTDETMRETAHHGSTDYPFCYYYENVWDFDFHCIDWHWHPEVEFVYVSTGRITCLIGSQRYILSAGQGIFINTQVIHRFEAEDEAIIPNIVFSPRLLASPDSRIYQKYLKPILDSSVACVIFSAETKQGILAILLEIFALQEAEECSEIATVQLLLKLWQQMYDCNDFSERRNSPSAHKQAQLQMMMQFIHKNYSQQITLADIAKSVSVSKSSTLTLFKEYLHTTPVNYLIDYRLKQAANLLITTDNHVGTIAQDTGFETTAYFCRQFKKLFQLTPGKYRQAGRKRTEPTHYPAESS</sequence>
<dbReference type="PRINTS" id="PR00032">
    <property type="entry name" value="HTHARAC"/>
</dbReference>
<accession>A0ABV0EZP0</accession>
<dbReference type="Proteomes" id="UP001429357">
    <property type="component" value="Unassembled WGS sequence"/>
</dbReference>
<evidence type="ECO:0000256" key="1">
    <source>
        <dbReference type="ARBA" id="ARBA00023015"/>
    </source>
</evidence>
<organism evidence="5 6">
    <name type="scientific">Enterococcus diestrammenae</name>
    <dbReference type="NCBI Taxonomy" id="1155073"/>
    <lineage>
        <taxon>Bacteria</taxon>
        <taxon>Bacillati</taxon>
        <taxon>Bacillota</taxon>
        <taxon>Bacilli</taxon>
        <taxon>Lactobacillales</taxon>
        <taxon>Enterococcaceae</taxon>
        <taxon>Enterococcus</taxon>
    </lineage>
</organism>
<dbReference type="InterPro" id="IPR009057">
    <property type="entry name" value="Homeodomain-like_sf"/>
</dbReference>
<dbReference type="Gene3D" id="2.60.120.10">
    <property type="entry name" value="Jelly Rolls"/>
    <property type="match status" value="1"/>
</dbReference>
<dbReference type="Pfam" id="PF12833">
    <property type="entry name" value="HTH_18"/>
    <property type="match status" value="1"/>
</dbReference>
<evidence type="ECO:0000256" key="2">
    <source>
        <dbReference type="ARBA" id="ARBA00023125"/>
    </source>
</evidence>
<keyword evidence="3" id="KW-0804">Transcription</keyword>
<proteinExistence type="predicted"/>
<dbReference type="CDD" id="cd02209">
    <property type="entry name" value="cupin_XRE_C"/>
    <property type="match status" value="1"/>
</dbReference>
<dbReference type="InterPro" id="IPR013096">
    <property type="entry name" value="Cupin_2"/>
</dbReference>
<gene>
    <name evidence="5" type="ORF">BAU18_000038</name>
</gene>
<dbReference type="PANTHER" id="PTHR43280">
    <property type="entry name" value="ARAC-FAMILY TRANSCRIPTIONAL REGULATOR"/>
    <property type="match status" value="1"/>
</dbReference>
<dbReference type="InterPro" id="IPR011051">
    <property type="entry name" value="RmlC_Cupin_sf"/>
</dbReference>
<keyword evidence="6" id="KW-1185">Reference proteome</keyword>
<dbReference type="Pfam" id="PF07883">
    <property type="entry name" value="Cupin_2"/>
    <property type="match status" value="1"/>
</dbReference>
<dbReference type="InterPro" id="IPR018060">
    <property type="entry name" value="HTH_AraC"/>
</dbReference>
<dbReference type="PROSITE" id="PS01124">
    <property type="entry name" value="HTH_ARAC_FAMILY_2"/>
    <property type="match status" value="1"/>
</dbReference>
<dbReference type="SMART" id="SM00342">
    <property type="entry name" value="HTH_ARAC"/>
    <property type="match status" value="1"/>
</dbReference>
<reference evidence="6" key="1">
    <citation type="submission" date="2016-06" db="EMBL/GenBank/DDBJ databases">
        <title>Four novel species of enterococci isolated from chicken manure.</title>
        <authorList>
            <person name="Van Tyne D."/>
        </authorList>
    </citation>
    <scope>NUCLEOTIDE SEQUENCE [LARGE SCALE GENOMIC DNA]</scope>
    <source>
        <strain evidence="6">JM9A</strain>
    </source>
</reference>
<dbReference type="RefSeq" id="WP_161870214.1">
    <property type="nucleotide sequence ID" value="NZ_MAEI02000001.1"/>
</dbReference>
<feature type="domain" description="HTH araC/xylS-type" evidence="4">
    <location>
        <begin position="194"/>
        <end position="292"/>
    </location>
</feature>
<evidence type="ECO:0000313" key="5">
    <source>
        <dbReference type="EMBL" id="MEO1780499.1"/>
    </source>
</evidence>
<dbReference type="InterPro" id="IPR018062">
    <property type="entry name" value="HTH_AraC-typ_CS"/>
</dbReference>
<evidence type="ECO:0000256" key="3">
    <source>
        <dbReference type="ARBA" id="ARBA00023163"/>
    </source>
</evidence>
<protein>
    <recommendedName>
        <fullName evidence="4">HTH araC/xylS-type domain-containing protein</fullName>
    </recommendedName>
</protein>
<dbReference type="EMBL" id="MAEI02000001">
    <property type="protein sequence ID" value="MEO1780499.1"/>
    <property type="molecule type" value="Genomic_DNA"/>
</dbReference>
<evidence type="ECO:0000313" key="6">
    <source>
        <dbReference type="Proteomes" id="UP001429357"/>
    </source>
</evidence>